<dbReference type="PANTHER" id="PTHR42808">
    <property type="entry name" value="HYDROXYSTEROID DEHYDROGENASE-LIKE PROTEIN 2"/>
    <property type="match status" value="1"/>
</dbReference>
<dbReference type="PANTHER" id="PTHR42808:SF4">
    <property type="entry name" value="SHORT CHAIN DEHYDROGENASE"/>
    <property type="match status" value="1"/>
</dbReference>
<dbReference type="InterPro" id="IPR051935">
    <property type="entry name" value="HSDL2"/>
</dbReference>
<dbReference type="PROSITE" id="PS00061">
    <property type="entry name" value="ADH_SHORT"/>
    <property type="match status" value="1"/>
</dbReference>
<keyword evidence="1" id="KW-0521">NADP</keyword>
<dbReference type="PRINTS" id="PR00081">
    <property type="entry name" value="GDHRDH"/>
</dbReference>
<dbReference type="Pfam" id="PF00106">
    <property type="entry name" value="adh_short"/>
    <property type="match status" value="2"/>
</dbReference>
<comment type="caution">
    <text evidence="2">The sequence shown here is derived from an EMBL/GenBank/DDBJ whole genome shotgun (WGS) entry which is preliminary data.</text>
</comment>
<dbReference type="EMBL" id="JAVRRG010000081">
    <property type="protein sequence ID" value="KAK5089286.1"/>
    <property type="molecule type" value="Genomic_DNA"/>
</dbReference>
<dbReference type="InterPro" id="IPR020904">
    <property type="entry name" value="Sc_DH/Rdtase_CS"/>
</dbReference>
<sequence length="321" mass="35044">MSSNGKEVALIIGASRGIGRQVAIDLAKNGYFVVVSAKTTSDASTIPASEFPPNPNSQASTINTVAREITEAGNSCVALPVNTRDHASIQKLVDDVVSKLGRIDVLIYNSAVETTPLKRFKLMQEVNAEGLYSTLQSTLPIFASQSQPNRARIIVVSPPIYSRFIHGKTAYAMSKLAMTILTLGLAKDIQRRHHPNMSITSIWPAVAITSAATELNAQVQAAGMDSSTDKRRGLRRPEIFSDAILALLRAPAESVNGRVVLDEDYLRSDWGYVDADFERYSVVRGSVPRRIMPRVFPSLEVEEQDEEGVRMDSVVMRGGKL</sequence>
<dbReference type="Proteomes" id="UP001345013">
    <property type="component" value="Unassembled WGS sequence"/>
</dbReference>
<reference evidence="2 3" key="1">
    <citation type="submission" date="2023-08" db="EMBL/GenBank/DDBJ databases">
        <title>Black Yeasts Isolated from many extreme environments.</title>
        <authorList>
            <person name="Coleine C."/>
            <person name="Stajich J.E."/>
            <person name="Selbmann L."/>
        </authorList>
    </citation>
    <scope>NUCLEOTIDE SEQUENCE [LARGE SCALE GENOMIC DNA]</scope>
    <source>
        <strain evidence="2 3">CCFEE 5885</strain>
    </source>
</reference>
<accession>A0ABR0K6A3</accession>
<dbReference type="InterPro" id="IPR036291">
    <property type="entry name" value="NAD(P)-bd_dom_sf"/>
</dbReference>
<dbReference type="SUPFAM" id="SSF51735">
    <property type="entry name" value="NAD(P)-binding Rossmann-fold domains"/>
    <property type="match status" value="1"/>
</dbReference>
<protein>
    <submittedName>
        <fullName evidence="2">Uncharacterized protein</fullName>
    </submittedName>
</protein>
<keyword evidence="3" id="KW-1185">Reference proteome</keyword>
<dbReference type="InterPro" id="IPR002347">
    <property type="entry name" value="SDR_fam"/>
</dbReference>
<dbReference type="Gene3D" id="3.40.50.720">
    <property type="entry name" value="NAD(P)-binding Rossmann-like Domain"/>
    <property type="match status" value="1"/>
</dbReference>
<name>A0ABR0K6A3_9EURO</name>
<organism evidence="2 3">
    <name type="scientific">Lithohypha guttulata</name>
    <dbReference type="NCBI Taxonomy" id="1690604"/>
    <lineage>
        <taxon>Eukaryota</taxon>
        <taxon>Fungi</taxon>
        <taxon>Dikarya</taxon>
        <taxon>Ascomycota</taxon>
        <taxon>Pezizomycotina</taxon>
        <taxon>Eurotiomycetes</taxon>
        <taxon>Chaetothyriomycetidae</taxon>
        <taxon>Chaetothyriales</taxon>
        <taxon>Trichomeriaceae</taxon>
        <taxon>Lithohypha</taxon>
    </lineage>
</organism>
<gene>
    <name evidence="2" type="ORF">LTR24_006355</name>
</gene>
<proteinExistence type="predicted"/>
<evidence type="ECO:0000313" key="2">
    <source>
        <dbReference type="EMBL" id="KAK5089286.1"/>
    </source>
</evidence>
<evidence type="ECO:0000256" key="1">
    <source>
        <dbReference type="ARBA" id="ARBA00022857"/>
    </source>
</evidence>
<evidence type="ECO:0000313" key="3">
    <source>
        <dbReference type="Proteomes" id="UP001345013"/>
    </source>
</evidence>